<reference evidence="2" key="1">
    <citation type="journal article" date="2019" name="Int. J. Syst. Evol. Microbiol.">
        <title>The Global Catalogue of Microorganisms (GCM) 10K type strain sequencing project: providing services to taxonomists for standard genome sequencing and annotation.</title>
        <authorList>
            <consortium name="The Broad Institute Genomics Platform"/>
            <consortium name="The Broad Institute Genome Sequencing Center for Infectious Disease"/>
            <person name="Wu L."/>
            <person name="Ma J."/>
        </authorList>
    </citation>
    <scope>NUCLEOTIDE SEQUENCE [LARGE SCALE GENOMIC DNA]</scope>
    <source>
        <strain evidence="2">CCUG 43114</strain>
    </source>
</reference>
<dbReference type="NCBIfam" id="TIGR03089">
    <property type="entry name" value="TIGR03089 family protein"/>
    <property type="match status" value="1"/>
</dbReference>
<name>A0ABW0GP21_9MICO</name>
<sequence length="231" mass="23267">MTSHAPEPAPVDVPRLLHALTVEPQPRLTWVSRSGERVELSGRVLVNWVAKSAHLLAVDCDLGAGGSLVTALGASWRAPVLWLAAWHLGAAAGTAGPAPDTAADPAGDAVGADVLVVAEGADVPGGSAGADVLVVPTSALAARADDARVATLGWVDYAAEVRLHPDELPPGAAGAAPAPSLAGGRRALLGPDAGPLDLLAVWADGGSVVWHDGLDPAALERLARQELAERA</sequence>
<evidence type="ECO:0000313" key="1">
    <source>
        <dbReference type="EMBL" id="MFC5380256.1"/>
    </source>
</evidence>
<accession>A0ABW0GP21</accession>
<protein>
    <submittedName>
        <fullName evidence="1">TIGR03089 family protein</fullName>
    </submittedName>
</protein>
<evidence type="ECO:0000313" key="2">
    <source>
        <dbReference type="Proteomes" id="UP001596122"/>
    </source>
</evidence>
<gene>
    <name evidence="1" type="ORF">ACFPJ6_05595</name>
</gene>
<dbReference type="Proteomes" id="UP001596122">
    <property type="component" value="Unassembled WGS sequence"/>
</dbReference>
<dbReference type="EMBL" id="JBHSLD010000006">
    <property type="protein sequence ID" value="MFC5380256.1"/>
    <property type="molecule type" value="Genomic_DNA"/>
</dbReference>
<proteinExistence type="predicted"/>
<comment type="caution">
    <text evidence="1">The sequence shown here is derived from an EMBL/GenBank/DDBJ whole genome shotgun (WGS) entry which is preliminary data.</text>
</comment>
<organism evidence="1 2">
    <name type="scientific">Aquipuribacter nitratireducens</name>
    <dbReference type="NCBI Taxonomy" id="650104"/>
    <lineage>
        <taxon>Bacteria</taxon>
        <taxon>Bacillati</taxon>
        <taxon>Actinomycetota</taxon>
        <taxon>Actinomycetes</taxon>
        <taxon>Micrococcales</taxon>
        <taxon>Intrasporangiaceae</taxon>
        <taxon>Aquipuribacter</taxon>
    </lineage>
</organism>
<keyword evidence="2" id="KW-1185">Reference proteome</keyword>
<dbReference type="RefSeq" id="WP_340267212.1">
    <property type="nucleotide sequence ID" value="NZ_JBBEOG010000001.1"/>
</dbReference>
<dbReference type="InterPro" id="IPR017523">
    <property type="entry name" value="Rv3268"/>
</dbReference>